<evidence type="ECO:0000313" key="3">
    <source>
        <dbReference type="Proteomes" id="UP000663861"/>
    </source>
</evidence>
<feature type="region of interest" description="Disordered" evidence="1">
    <location>
        <begin position="56"/>
        <end position="76"/>
    </location>
</feature>
<organism evidence="2 3">
    <name type="scientific">Rhizoctonia solani</name>
    <dbReference type="NCBI Taxonomy" id="456999"/>
    <lineage>
        <taxon>Eukaryota</taxon>
        <taxon>Fungi</taxon>
        <taxon>Dikarya</taxon>
        <taxon>Basidiomycota</taxon>
        <taxon>Agaricomycotina</taxon>
        <taxon>Agaricomycetes</taxon>
        <taxon>Cantharellales</taxon>
        <taxon>Ceratobasidiaceae</taxon>
        <taxon>Rhizoctonia</taxon>
    </lineage>
</organism>
<feature type="compositionally biased region" description="Polar residues" evidence="1">
    <location>
        <begin position="61"/>
        <end position="76"/>
    </location>
</feature>
<dbReference type="AlphaFoldDB" id="A0A8H3HLP2"/>
<reference evidence="2" key="1">
    <citation type="submission" date="2021-01" db="EMBL/GenBank/DDBJ databases">
        <authorList>
            <person name="Kaushik A."/>
        </authorList>
    </citation>
    <scope>NUCLEOTIDE SEQUENCE</scope>
    <source>
        <strain evidence="2">AG4-RS23</strain>
    </source>
</reference>
<evidence type="ECO:0000256" key="1">
    <source>
        <dbReference type="SAM" id="MobiDB-lite"/>
    </source>
</evidence>
<proteinExistence type="predicted"/>
<evidence type="ECO:0000313" key="2">
    <source>
        <dbReference type="EMBL" id="CAE6518854.1"/>
    </source>
</evidence>
<accession>A0A8H3HLP2</accession>
<protein>
    <submittedName>
        <fullName evidence="2">Uncharacterized protein</fullName>
    </submittedName>
</protein>
<dbReference type="EMBL" id="CAJMWY010004096">
    <property type="protein sequence ID" value="CAE6518854.1"/>
    <property type="molecule type" value="Genomic_DNA"/>
</dbReference>
<sequence>MREHMREVHDTVEPVKELHYVDLTFNLNLIFDGNERDQRSWEQKWDRFHETLGATGATVHQADSPSGPTSQTTNAS</sequence>
<dbReference type="Proteomes" id="UP000663861">
    <property type="component" value="Unassembled WGS sequence"/>
</dbReference>
<name>A0A8H3HLP2_9AGAM</name>
<gene>
    <name evidence="2" type="ORF">RDB_LOCUS152367</name>
</gene>
<comment type="caution">
    <text evidence="2">The sequence shown here is derived from an EMBL/GenBank/DDBJ whole genome shotgun (WGS) entry which is preliminary data.</text>
</comment>